<name>B3E5X2_TRIL1</name>
<comment type="catalytic activity">
    <reaction evidence="1">
        <text>a CDP-1,2-diacyl-sn-glycerol + L-serine = a 1,2-diacyl-sn-glycero-3-phospho-L-serine + CMP + H(+)</text>
        <dbReference type="Rhea" id="RHEA:16913"/>
        <dbReference type="ChEBI" id="CHEBI:15378"/>
        <dbReference type="ChEBI" id="CHEBI:33384"/>
        <dbReference type="ChEBI" id="CHEBI:57262"/>
        <dbReference type="ChEBI" id="CHEBI:58332"/>
        <dbReference type="ChEBI" id="CHEBI:60377"/>
        <dbReference type="EC" id="2.7.8.8"/>
    </reaction>
</comment>
<feature type="transmembrane region" description="Helical" evidence="16">
    <location>
        <begin position="111"/>
        <end position="130"/>
    </location>
</feature>
<dbReference type="PANTHER" id="PTHR14269:SF61">
    <property type="entry name" value="CDP-DIACYLGLYCEROL--SERINE O-PHOSPHATIDYLTRANSFERASE"/>
    <property type="match status" value="1"/>
</dbReference>
<evidence type="ECO:0000313" key="17">
    <source>
        <dbReference type="EMBL" id="ACD96213.1"/>
    </source>
</evidence>
<feature type="transmembrane region" description="Helical" evidence="16">
    <location>
        <begin position="21"/>
        <end position="42"/>
    </location>
</feature>
<evidence type="ECO:0000256" key="2">
    <source>
        <dbReference type="ARBA" id="ARBA00004127"/>
    </source>
</evidence>
<accession>B3E5X2</accession>
<evidence type="ECO:0000256" key="9">
    <source>
        <dbReference type="ARBA" id="ARBA00022989"/>
    </source>
</evidence>
<keyword evidence="6" id="KW-0444">Lipid biosynthesis</keyword>
<dbReference type="InterPro" id="IPR048254">
    <property type="entry name" value="CDP_ALCOHOL_P_TRANSF_CS"/>
</dbReference>
<evidence type="ECO:0000256" key="16">
    <source>
        <dbReference type="SAM" id="Phobius"/>
    </source>
</evidence>
<dbReference type="EC" id="2.7.8.8" evidence="4"/>
<evidence type="ECO:0000256" key="8">
    <source>
        <dbReference type="ARBA" id="ARBA00022692"/>
    </source>
</evidence>
<evidence type="ECO:0000256" key="7">
    <source>
        <dbReference type="ARBA" id="ARBA00022679"/>
    </source>
</evidence>
<organism evidence="17 18">
    <name type="scientific">Trichlorobacter lovleyi (strain ATCC BAA-1151 / DSM 17278 / SZ)</name>
    <name type="common">Geobacter lovleyi</name>
    <dbReference type="NCBI Taxonomy" id="398767"/>
    <lineage>
        <taxon>Bacteria</taxon>
        <taxon>Pseudomonadati</taxon>
        <taxon>Thermodesulfobacteriota</taxon>
        <taxon>Desulfuromonadia</taxon>
        <taxon>Geobacterales</taxon>
        <taxon>Geobacteraceae</taxon>
        <taxon>Trichlorobacter</taxon>
    </lineage>
</organism>
<keyword evidence="10" id="KW-0443">Lipid metabolism</keyword>
<evidence type="ECO:0000313" key="18">
    <source>
        <dbReference type="Proteomes" id="UP000002420"/>
    </source>
</evidence>
<reference evidence="17 18" key="1">
    <citation type="submission" date="2008-05" db="EMBL/GenBank/DDBJ databases">
        <title>Complete sequence of chromosome of Geobacter lovleyi SZ.</title>
        <authorList>
            <consortium name="US DOE Joint Genome Institute"/>
            <person name="Lucas S."/>
            <person name="Copeland A."/>
            <person name="Lapidus A."/>
            <person name="Glavina del Rio T."/>
            <person name="Dalin E."/>
            <person name="Tice H."/>
            <person name="Bruce D."/>
            <person name="Goodwin L."/>
            <person name="Pitluck S."/>
            <person name="Chertkov O."/>
            <person name="Meincke L."/>
            <person name="Brettin T."/>
            <person name="Detter J.C."/>
            <person name="Han C."/>
            <person name="Tapia R."/>
            <person name="Kuske C.R."/>
            <person name="Schmutz J."/>
            <person name="Larimer F."/>
            <person name="Land M."/>
            <person name="Hauser L."/>
            <person name="Kyrpides N."/>
            <person name="Mikhailova N."/>
            <person name="Sung Y."/>
            <person name="Fletcher K.E."/>
            <person name="Ritalahti K.M."/>
            <person name="Loeffler F.E."/>
            <person name="Richardson P."/>
        </authorList>
    </citation>
    <scope>NUCLEOTIDE SEQUENCE [LARGE SCALE GENOMIC DNA]</scope>
    <source>
        <strain evidence="18">ATCC BAA-1151 / DSM 17278 / SZ</strain>
    </source>
</reference>
<evidence type="ECO:0000256" key="12">
    <source>
        <dbReference type="ARBA" id="ARBA00023209"/>
    </source>
</evidence>
<evidence type="ECO:0000256" key="4">
    <source>
        <dbReference type="ARBA" id="ARBA00013174"/>
    </source>
</evidence>
<evidence type="ECO:0000256" key="10">
    <source>
        <dbReference type="ARBA" id="ARBA00023098"/>
    </source>
</evidence>
<keyword evidence="8 16" id="KW-0812">Transmembrane</keyword>
<dbReference type="InterPro" id="IPR004533">
    <property type="entry name" value="CDP-diaglyc--ser_O-PTrfase"/>
</dbReference>
<dbReference type="InterPro" id="IPR050324">
    <property type="entry name" value="CDP-alcohol_PTase-I"/>
</dbReference>
<dbReference type="Proteomes" id="UP000002420">
    <property type="component" value="Chromosome"/>
</dbReference>
<dbReference type="AlphaFoldDB" id="B3E5X2"/>
<dbReference type="GO" id="GO:0003882">
    <property type="term" value="F:CDP-diacylglycerol-serine O-phosphatidyltransferase activity"/>
    <property type="evidence" value="ECO:0007669"/>
    <property type="project" value="UniProtKB-EC"/>
</dbReference>
<evidence type="ECO:0000256" key="13">
    <source>
        <dbReference type="ARBA" id="ARBA00023264"/>
    </source>
</evidence>
<feature type="transmembrane region" description="Helical" evidence="16">
    <location>
        <begin position="173"/>
        <end position="193"/>
    </location>
</feature>
<dbReference type="Gene3D" id="1.20.120.1760">
    <property type="match status" value="1"/>
</dbReference>
<dbReference type="InterPro" id="IPR000462">
    <property type="entry name" value="CDP-OH_P_trans"/>
</dbReference>
<evidence type="ECO:0000256" key="15">
    <source>
        <dbReference type="RuleBase" id="RU003750"/>
    </source>
</evidence>
<dbReference type="Pfam" id="PF01066">
    <property type="entry name" value="CDP-OH_P_transf"/>
    <property type="match status" value="1"/>
</dbReference>
<sequence length="277" mass="30539">METPEQLDPQPVERHENIRRGIYILPNLITAGSLFAGFYSMVATLNGNYGSAAIWIFISAVCDGLDGKVARLTNTTSQFGVEFDSLADLVAFGVTPGLMMYAWALKPFGRLGWLAAFLFVVCGALRLARFNVQVSTVESKRFVGLPIPAAASMVASTVLLFNHFGWPSSYKKLAILVLIYLLAFLMVSSVKYYSFKDPELIKKQPFGFLVLAVVLLIIVAAEPAVMIFVIMLSYVLSGPIGLLLSWPRRRRLEKAIHKGHEELLQEHEPVLRGGDGS</sequence>
<proteinExistence type="inferred from homology"/>
<evidence type="ECO:0000256" key="6">
    <source>
        <dbReference type="ARBA" id="ARBA00022516"/>
    </source>
</evidence>
<dbReference type="PANTHER" id="PTHR14269">
    <property type="entry name" value="CDP-DIACYLGLYCEROL--GLYCEROL-3-PHOSPHATE 3-PHOSPHATIDYLTRANSFERASE-RELATED"/>
    <property type="match status" value="1"/>
</dbReference>
<keyword evidence="13" id="KW-1208">Phospholipid metabolism</keyword>
<evidence type="ECO:0000256" key="3">
    <source>
        <dbReference type="ARBA" id="ARBA00010441"/>
    </source>
</evidence>
<dbReference type="STRING" id="398767.Glov_2499"/>
<dbReference type="HOGENOM" id="CLU_049944_2_0_7"/>
<keyword evidence="7 15" id="KW-0808">Transferase</keyword>
<keyword evidence="18" id="KW-1185">Reference proteome</keyword>
<evidence type="ECO:0000256" key="14">
    <source>
        <dbReference type="ARBA" id="ARBA00032361"/>
    </source>
</evidence>
<keyword evidence="12" id="KW-0594">Phospholipid biosynthesis</keyword>
<keyword evidence="9 16" id="KW-1133">Transmembrane helix</keyword>
<evidence type="ECO:0000256" key="1">
    <source>
        <dbReference type="ARBA" id="ARBA00000287"/>
    </source>
</evidence>
<comment type="similarity">
    <text evidence="3 15">Belongs to the CDP-alcohol phosphatidyltransferase class-I family.</text>
</comment>
<feature type="transmembrane region" description="Helical" evidence="16">
    <location>
        <begin position="142"/>
        <end position="161"/>
    </location>
</feature>
<comment type="subcellular location">
    <subcellularLocation>
        <location evidence="2">Endomembrane system</location>
        <topology evidence="2">Multi-pass membrane protein</topology>
    </subcellularLocation>
</comment>
<dbReference type="OrthoDB" id="9777147at2"/>
<protein>
    <recommendedName>
        <fullName evidence="5">CDP-diacylglycerol--serine O-phosphatidyltransferase</fullName>
        <ecNumber evidence="4">2.7.8.8</ecNumber>
    </recommendedName>
    <alternativeName>
        <fullName evidence="14">Phosphatidylserine synthase</fullName>
    </alternativeName>
</protein>
<gene>
    <name evidence="17" type="ordered locus">Glov_2499</name>
</gene>
<evidence type="ECO:0000256" key="11">
    <source>
        <dbReference type="ARBA" id="ARBA00023136"/>
    </source>
</evidence>
<feature type="transmembrane region" description="Helical" evidence="16">
    <location>
        <begin position="227"/>
        <end position="246"/>
    </location>
</feature>
<evidence type="ECO:0000256" key="5">
    <source>
        <dbReference type="ARBA" id="ARBA00017171"/>
    </source>
</evidence>
<dbReference type="eggNOG" id="COG1183">
    <property type="taxonomic scope" value="Bacteria"/>
</dbReference>
<dbReference type="InterPro" id="IPR043130">
    <property type="entry name" value="CDP-OH_PTrfase_TM_dom"/>
</dbReference>
<keyword evidence="11 16" id="KW-0472">Membrane</keyword>
<dbReference type="KEGG" id="glo:Glov_2499"/>
<dbReference type="PROSITE" id="PS00379">
    <property type="entry name" value="CDP_ALCOHOL_P_TRANSF"/>
    <property type="match status" value="1"/>
</dbReference>
<dbReference type="NCBIfam" id="TIGR00473">
    <property type="entry name" value="pssA"/>
    <property type="match status" value="1"/>
</dbReference>
<dbReference type="GO" id="GO:0016020">
    <property type="term" value="C:membrane"/>
    <property type="evidence" value="ECO:0007669"/>
    <property type="project" value="InterPro"/>
</dbReference>
<dbReference type="RefSeq" id="WP_012470546.1">
    <property type="nucleotide sequence ID" value="NC_010814.1"/>
</dbReference>
<dbReference type="EMBL" id="CP001089">
    <property type="protein sequence ID" value="ACD96213.1"/>
    <property type="molecule type" value="Genomic_DNA"/>
</dbReference>
<dbReference type="GO" id="GO:0012505">
    <property type="term" value="C:endomembrane system"/>
    <property type="evidence" value="ECO:0007669"/>
    <property type="project" value="UniProtKB-SubCell"/>
</dbReference>
<feature type="transmembrane region" description="Helical" evidence="16">
    <location>
        <begin position="205"/>
        <end position="221"/>
    </location>
</feature>
<dbReference type="GO" id="GO:0008654">
    <property type="term" value="P:phospholipid biosynthetic process"/>
    <property type="evidence" value="ECO:0007669"/>
    <property type="project" value="UniProtKB-KW"/>
</dbReference>